<comment type="caution">
    <text evidence="1">The sequence shown here is derived from an EMBL/GenBank/DDBJ whole genome shotgun (WGS) entry which is preliminary data.</text>
</comment>
<gene>
    <name evidence="1" type="ORF">PVK06_033872</name>
</gene>
<dbReference type="EMBL" id="JARKNE010000010">
    <property type="protein sequence ID" value="KAK5792753.1"/>
    <property type="molecule type" value="Genomic_DNA"/>
</dbReference>
<evidence type="ECO:0008006" key="3">
    <source>
        <dbReference type="Google" id="ProtNLM"/>
    </source>
</evidence>
<sequence length="250" mass="28617">MALVSWDALYQLKSHGGLGIRSLKDHNTSFIMNLGFNLVNDSSSLWVNVLRSKYVGDGHSIKCWRDSWVPNVGPLSKMVASNSSLEKDCSLSNMVTKNGDWNLDFFRLWLTEDIIQLILGFRHLNLILKRVRRGLGTDTACGLCGHLYESVLHVLRDCTPAREIWMQLIPTDMFVAIGGLLRDNNGNWILVLRGIWAIVKLLTPNYGHWNLQHIPKEENKMADKIIKTRRDRESGLRLFDKNYGMRLLNV</sequence>
<evidence type="ECO:0000313" key="2">
    <source>
        <dbReference type="Proteomes" id="UP001358586"/>
    </source>
</evidence>
<reference evidence="1 2" key="1">
    <citation type="submission" date="2023-03" db="EMBL/GenBank/DDBJ databases">
        <title>WGS of Gossypium arboreum.</title>
        <authorList>
            <person name="Yu D."/>
        </authorList>
    </citation>
    <scope>NUCLEOTIDE SEQUENCE [LARGE SCALE GENOMIC DNA]</scope>
    <source>
        <tissue evidence="1">Leaf</tissue>
    </source>
</reference>
<accession>A0ABR0NFI9</accession>
<name>A0ABR0NFI9_GOSAR</name>
<dbReference type="Proteomes" id="UP001358586">
    <property type="component" value="Chromosome 10"/>
</dbReference>
<keyword evidence="2" id="KW-1185">Reference proteome</keyword>
<evidence type="ECO:0000313" key="1">
    <source>
        <dbReference type="EMBL" id="KAK5792753.1"/>
    </source>
</evidence>
<protein>
    <recommendedName>
        <fullName evidence="3">Reverse transcriptase zinc-binding domain-containing protein</fullName>
    </recommendedName>
</protein>
<organism evidence="1 2">
    <name type="scientific">Gossypium arboreum</name>
    <name type="common">Tree cotton</name>
    <name type="synonym">Gossypium nanking</name>
    <dbReference type="NCBI Taxonomy" id="29729"/>
    <lineage>
        <taxon>Eukaryota</taxon>
        <taxon>Viridiplantae</taxon>
        <taxon>Streptophyta</taxon>
        <taxon>Embryophyta</taxon>
        <taxon>Tracheophyta</taxon>
        <taxon>Spermatophyta</taxon>
        <taxon>Magnoliopsida</taxon>
        <taxon>eudicotyledons</taxon>
        <taxon>Gunneridae</taxon>
        <taxon>Pentapetalae</taxon>
        <taxon>rosids</taxon>
        <taxon>malvids</taxon>
        <taxon>Malvales</taxon>
        <taxon>Malvaceae</taxon>
        <taxon>Malvoideae</taxon>
        <taxon>Gossypium</taxon>
    </lineage>
</organism>
<proteinExistence type="predicted"/>